<dbReference type="EMBL" id="ABJB010237691">
    <property type="status" value="NOT_ANNOTATED_CDS"/>
    <property type="molecule type" value="Genomic_DNA"/>
</dbReference>
<evidence type="ECO:0000313" key="3">
    <source>
        <dbReference type="EMBL" id="EEC17378.1"/>
    </source>
</evidence>
<dbReference type="InterPro" id="IPR036179">
    <property type="entry name" value="Ig-like_dom_sf"/>
</dbReference>
<dbReference type="EMBL" id="DS922315">
    <property type="protein sequence ID" value="EEC17378.1"/>
    <property type="molecule type" value="Genomic_DNA"/>
</dbReference>
<sequence length="189" mass="20045">MRADAHWLPDVSLGPAAASGVQGPRLISELPPRLLFSNSSGSSVACLASGEPAPSVRWLGDDGEEAPDVSRLRHTRPDGTLVFLPFRTDQFRRDVHEARYRCAAANAIGTVVSAQVHVTAGMSIPRKTGSPSEKRERCGIKDGETIDPPCSAGPKARGFAPARRADGNRASPIPEDKLLVHAVPKAPSL</sequence>
<dbReference type="HOGENOM" id="CLU_1435929_0_0_1"/>
<dbReference type="InterPro" id="IPR007110">
    <property type="entry name" value="Ig-like_dom"/>
</dbReference>
<reference evidence="3 5" key="1">
    <citation type="submission" date="2008-03" db="EMBL/GenBank/DDBJ databases">
        <title>Annotation of Ixodes scapularis.</title>
        <authorList>
            <consortium name="Ixodes scapularis Genome Project Consortium"/>
            <person name="Caler E."/>
            <person name="Hannick L.I."/>
            <person name="Bidwell S."/>
            <person name="Joardar V."/>
            <person name="Thiagarajan M."/>
            <person name="Amedeo P."/>
            <person name="Galinsky K.J."/>
            <person name="Schobel S."/>
            <person name="Inman J."/>
            <person name="Hostetler J."/>
            <person name="Miller J."/>
            <person name="Hammond M."/>
            <person name="Megy K."/>
            <person name="Lawson D."/>
            <person name="Kodira C."/>
            <person name="Sutton G."/>
            <person name="Meyer J."/>
            <person name="Hill C.A."/>
            <person name="Birren B."/>
            <person name="Nene V."/>
            <person name="Collins F."/>
            <person name="Alarcon-Chaidez F."/>
            <person name="Wikel S."/>
            <person name="Strausberg R."/>
        </authorList>
    </citation>
    <scope>NUCLEOTIDE SEQUENCE [LARGE SCALE GENOMIC DNA]</scope>
    <source>
        <strain evidence="5">Wikel</strain>
        <strain evidence="3">Wikel colony</strain>
    </source>
</reference>
<dbReference type="PaxDb" id="6945-B7QEV6"/>
<reference evidence="4" key="2">
    <citation type="submission" date="2020-05" db="UniProtKB">
        <authorList>
            <consortium name="EnsemblMetazoa"/>
        </authorList>
    </citation>
    <scope>IDENTIFICATION</scope>
    <source>
        <strain evidence="4">wikel</strain>
    </source>
</reference>
<dbReference type="Gene3D" id="2.60.40.10">
    <property type="entry name" value="Immunoglobulins"/>
    <property type="match status" value="1"/>
</dbReference>
<evidence type="ECO:0000256" key="1">
    <source>
        <dbReference type="SAM" id="MobiDB-lite"/>
    </source>
</evidence>
<dbReference type="VEuPathDB" id="VectorBase:ISCW022839"/>
<dbReference type="VEuPathDB" id="VectorBase:ISCI022839"/>
<keyword evidence="5" id="KW-1185">Reference proteome</keyword>
<dbReference type="EMBL" id="ABJB010654231">
    <property type="status" value="NOT_ANNOTATED_CDS"/>
    <property type="molecule type" value="Genomic_DNA"/>
</dbReference>
<evidence type="ECO:0000313" key="4">
    <source>
        <dbReference type="EnsemblMetazoa" id="ISCW022839-PA"/>
    </source>
</evidence>
<dbReference type="EMBL" id="ABJB010265273">
    <property type="status" value="NOT_ANNOTATED_CDS"/>
    <property type="molecule type" value="Genomic_DNA"/>
</dbReference>
<dbReference type="AlphaFoldDB" id="B7QEV6"/>
<feature type="compositionally biased region" description="Basic and acidic residues" evidence="1">
    <location>
        <begin position="132"/>
        <end position="144"/>
    </location>
</feature>
<dbReference type="SUPFAM" id="SSF48726">
    <property type="entry name" value="Immunoglobulin"/>
    <property type="match status" value="1"/>
</dbReference>
<dbReference type="InParanoid" id="B7QEV6"/>
<dbReference type="VEuPathDB" id="VectorBase:ISCP_024636"/>
<gene>
    <name evidence="3" type="ORF">IscW_ISCW022839</name>
</gene>
<dbReference type="InterPro" id="IPR013783">
    <property type="entry name" value="Ig-like_fold"/>
</dbReference>
<dbReference type="PROSITE" id="PS50835">
    <property type="entry name" value="IG_LIKE"/>
    <property type="match status" value="1"/>
</dbReference>
<name>B7QEV6_IXOSC</name>
<organism>
    <name type="scientific">Ixodes scapularis</name>
    <name type="common">Black-legged tick</name>
    <name type="synonym">Deer tick</name>
    <dbReference type="NCBI Taxonomy" id="6945"/>
    <lineage>
        <taxon>Eukaryota</taxon>
        <taxon>Metazoa</taxon>
        <taxon>Ecdysozoa</taxon>
        <taxon>Arthropoda</taxon>
        <taxon>Chelicerata</taxon>
        <taxon>Arachnida</taxon>
        <taxon>Acari</taxon>
        <taxon>Parasitiformes</taxon>
        <taxon>Ixodida</taxon>
        <taxon>Ixodoidea</taxon>
        <taxon>Ixodidae</taxon>
        <taxon>Ixodinae</taxon>
        <taxon>Ixodes</taxon>
    </lineage>
</organism>
<dbReference type="EMBL" id="ABJB010227648">
    <property type="status" value="NOT_ANNOTATED_CDS"/>
    <property type="molecule type" value="Genomic_DNA"/>
</dbReference>
<accession>B7QEV6</accession>
<dbReference type="EMBL" id="ABJB010392662">
    <property type="status" value="NOT_ANNOTATED_CDS"/>
    <property type="molecule type" value="Genomic_DNA"/>
</dbReference>
<protein>
    <recommendedName>
        <fullName evidence="2">Ig-like domain-containing protein</fullName>
    </recommendedName>
</protein>
<feature type="domain" description="Ig-like" evidence="2">
    <location>
        <begin position="24"/>
        <end position="119"/>
    </location>
</feature>
<dbReference type="OrthoDB" id="5969272at2759"/>
<feature type="region of interest" description="Disordered" evidence="1">
    <location>
        <begin position="123"/>
        <end position="176"/>
    </location>
</feature>
<proteinExistence type="predicted"/>
<dbReference type="Proteomes" id="UP000001555">
    <property type="component" value="Unassembled WGS sequence"/>
</dbReference>
<evidence type="ECO:0000259" key="2">
    <source>
        <dbReference type="PROSITE" id="PS50835"/>
    </source>
</evidence>
<dbReference type="EnsemblMetazoa" id="ISCW022839-RA">
    <property type="protein sequence ID" value="ISCW022839-PA"/>
    <property type="gene ID" value="ISCW022839"/>
</dbReference>
<evidence type="ECO:0000313" key="5">
    <source>
        <dbReference type="Proteomes" id="UP000001555"/>
    </source>
</evidence>